<dbReference type="Pfam" id="PF08281">
    <property type="entry name" value="Sigma70_r4_2"/>
    <property type="match status" value="1"/>
</dbReference>
<dbReference type="InterPro" id="IPR013325">
    <property type="entry name" value="RNA_pol_sigma_r2"/>
</dbReference>
<dbReference type="PANTHER" id="PTHR43133:SF46">
    <property type="entry name" value="RNA POLYMERASE SIGMA-70 FACTOR ECF SUBFAMILY"/>
    <property type="match status" value="1"/>
</dbReference>
<dbReference type="GO" id="GO:0016987">
    <property type="term" value="F:sigma factor activity"/>
    <property type="evidence" value="ECO:0007669"/>
    <property type="project" value="UniProtKB-KW"/>
</dbReference>
<name>A0A7W9DI94_9SPHI</name>
<comment type="caution">
    <text evidence="7">The sequence shown here is derived from an EMBL/GenBank/DDBJ whole genome shotgun (WGS) entry which is preliminary data.</text>
</comment>
<evidence type="ECO:0000259" key="5">
    <source>
        <dbReference type="Pfam" id="PF04542"/>
    </source>
</evidence>
<feature type="domain" description="RNA polymerase sigma-70 region 2" evidence="5">
    <location>
        <begin position="25"/>
        <end position="91"/>
    </location>
</feature>
<evidence type="ECO:0000313" key="8">
    <source>
        <dbReference type="Proteomes" id="UP000537718"/>
    </source>
</evidence>
<dbReference type="SUPFAM" id="SSF88946">
    <property type="entry name" value="Sigma2 domain of RNA polymerase sigma factors"/>
    <property type="match status" value="1"/>
</dbReference>
<dbReference type="GO" id="GO:0003677">
    <property type="term" value="F:DNA binding"/>
    <property type="evidence" value="ECO:0007669"/>
    <property type="project" value="InterPro"/>
</dbReference>
<dbReference type="Proteomes" id="UP000537718">
    <property type="component" value="Unassembled WGS sequence"/>
</dbReference>
<evidence type="ECO:0000259" key="6">
    <source>
        <dbReference type="Pfam" id="PF08281"/>
    </source>
</evidence>
<dbReference type="GO" id="GO:0006352">
    <property type="term" value="P:DNA-templated transcription initiation"/>
    <property type="evidence" value="ECO:0007669"/>
    <property type="project" value="InterPro"/>
</dbReference>
<feature type="domain" description="RNA polymerase sigma factor 70 region 4 type 2" evidence="6">
    <location>
        <begin position="124"/>
        <end position="171"/>
    </location>
</feature>
<evidence type="ECO:0000313" key="7">
    <source>
        <dbReference type="EMBL" id="MBB5619943.1"/>
    </source>
</evidence>
<sequence>MQHIHDDKELFAQIAQGSRKSFDQLFLKYYNPLISFCKTTGCEENDAEDAVSDLFLELWLRRTTITITTSLKAYLYAALRNKINTYYRNNKNITHLPTDYADQLPDSTLSQPDEKLFLKDRTKMIEQIITTLPEQTKIVFLLKWKHQLTDKEIAETLNKTLPTVRTMIYRSILYIREKIC</sequence>
<gene>
    <name evidence="7" type="ORF">HDE69_000981</name>
</gene>
<evidence type="ECO:0000256" key="2">
    <source>
        <dbReference type="ARBA" id="ARBA00023015"/>
    </source>
</evidence>
<keyword evidence="3" id="KW-0731">Sigma factor</keyword>
<evidence type="ECO:0000256" key="4">
    <source>
        <dbReference type="ARBA" id="ARBA00023163"/>
    </source>
</evidence>
<dbReference type="InterPro" id="IPR036388">
    <property type="entry name" value="WH-like_DNA-bd_sf"/>
</dbReference>
<dbReference type="InterPro" id="IPR014284">
    <property type="entry name" value="RNA_pol_sigma-70_dom"/>
</dbReference>
<dbReference type="InterPro" id="IPR013249">
    <property type="entry name" value="RNA_pol_sigma70_r4_t2"/>
</dbReference>
<dbReference type="Pfam" id="PF04542">
    <property type="entry name" value="Sigma70_r2"/>
    <property type="match status" value="1"/>
</dbReference>
<proteinExistence type="inferred from homology"/>
<dbReference type="AlphaFoldDB" id="A0A7W9DI94"/>
<dbReference type="InterPro" id="IPR013324">
    <property type="entry name" value="RNA_pol_sigma_r3/r4-like"/>
</dbReference>
<dbReference type="PANTHER" id="PTHR43133">
    <property type="entry name" value="RNA POLYMERASE ECF-TYPE SIGMA FACTO"/>
    <property type="match status" value="1"/>
</dbReference>
<dbReference type="InterPro" id="IPR007627">
    <property type="entry name" value="RNA_pol_sigma70_r2"/>
</dbReference>
<comment type="similarity">
    <text evidence="1">Belongs to the sigma-70 factor family. ECF subfamily.</text>
</comment>
<dbReference type="NCBIfam" id="TIGR02937">
    <property type="entry name" value="sigma70-ECF"/>
    <property type="match status" value="1"/>
</dbReference>
<protein>
    <submittedName>
        <fullName evidence="7">RNA polymerase sigma-70 factor (ECF subfamily)</fullName>
    </submittedName>
</protein>
<dbReference type="SUPFAM" id="SSF88659">
    <property type="entry name" value="Sigma3 and sigma4 domains of RNA polymerase sigma factors"/>
    <property type="match status" value="1"/>
</dbReference>
<evidence type="ECO:0000256" key="3">
    <source>
        <dbReference type="ARBA" id="ARBA00023082"/>
    </source>
</evidence>
<accession>A0A7W9DI94</accession>
<dbReference type="Gene3D" id="1.10.10.10">
    <property type="entry name" value="Winged helix-like DNA-binding domain superfamily/Winged helix DNA-binding domain"/>
    <property type="match status" value="1"/>
</dbReference>
<dbReference type="InterPro" id="IPR039425">
    <property type="entry name" value="RNA_pol_sigma-70-like"/>
</dbReference>
<evidence type="ECO:0000256" key="1">
    <source>
        <dbReference type="ARBA" id="ARBA00010641"/>
    </source>
</evidence>
<dbReference type="RefSeq" id="WP_183866004.1">
    <property type="nucleotide sequence ID" value="NZ_JACHCF010000002.1"/>
</dbReference>
<reference evidence="7 8" key="1">
    <citation type="submission" date="2020-08" db="EMBL/GenBank/DDBJ databases">
        <title>Genomic Encyclopedia of Type Strains, Phase IV (KMG-V): Genome sequencing to study the core and pangenomes of soil and plant-associated prokaryotes.</title>
        <authorList>
            <person name="Whitman W."/>
        </authorList>
    </citation>
    <scope>NUCLEOTIDE SEQUENCE [LARGE SCALE GENOMIC DNA]</scope>
    <source>
        <strain evidence="7 8">MP7CTX6</strain>
    </source>
</reference>
<keyword evidence="2" id="KW-0805">Transcription regulation</keyword>
<keyword evidence="4" id="KW-0804">Transcription</keyword>
<organism evidence="7 8">
    <name type="scientific">Pedobacter cryoconitis</name>
    <dbReference type="NCBI Taxonomy" id="188932"/>
    <lineage>
        <taxon>Bacteria</taxon>
        <taxon>Pseudomonadati</taxon>
        <taxon>Bacteroidota</taxon>
        <taxon>Sphingobacteriia</taxon>
        <taxon>Sphingobacteriales</taxon>
        <taxon>Sphingobacteriaceae</taxon>
        <taxon>Pedobacter</taxon>
    </lineage>
</organism>
<dbReference type="EMBL" id="JACHCF010000002">
    <property type="protein sequence ID" value="MBB5619943.1"/>
    <property type="molecule type" value="Genomic_DNA"/>
</dbReference>
<dbReference type="Gene3D" id="1.10.1740.10">
    <property type="match status" value="1"/>
</dbReference>